<dbReference type="AlphaFoldDB" id="A0A926KMI2"/>
<dbReference type="Proteomes" id="UP000650466">
    <property type="component" value="Unassembled WGS sequence"/>
</dbReference>
<comment type="caution">
    <text evidence="1">The sequence shown here is derived from an EMBL/GenBank/DDBJ whole genome shotgun (WGS) entry which is preliminary data.</text>
</comment>
<reference evidence="1" key="1">
    <citation type="submission" date="2020-09" db="EMBL/GenBank/DDBJ databases">
        <title>Draft Genome Sequence of Paenibacillus sp. WST5.</title>
        <authorList>
            <person name="Bao Z."/>
        </authorList>
    </citation>
    <scope>NUCLEOTIDE SEQUENCE</scope>
    <source>
        <strain evidence="1">WST5</strain>
    </source>
</reference>
<keyword evidence="2" id="KW-1185">Reference proteome</keyword>
<evidence type="ECO:0000313" key="1">
    <source>
        <dbReference type="EMBL" id="MBD0379521.1"/>
    </source>
</evidence>
<dbReference type="EMBL" id="JACVVD010000002">
    <property type="protein sequence ID" value="MBD0379521.1"/>
    <property type="molecule type" value="Genomic_DNA"/>
</dbReference>
<evidence type="ECO:0008006" key="3">
    <source>
        <dbReference type="Google" id="ProtNLM"/>
    </source>
</evidence>
<dbReference type="Gene3D" id="3.30.200.270">
    <property type="match status" value="1"/>
</dbReference>
<accession>A0A926KMI2</accession>
<sequence>MPKGTVQLEPVVIPAMGEHWANPTDLPSGPIYGVYNDKLVFIEYMISQQDFQDGKSFENLQGMKGLPSPPIVQSDIGFMPKGHPGFEIPHFDLHYYFISDEEQQLIK</sequence>
<name>A0A926KMI2_9BACL</name>
<protein>
    <recommendedName>
        <fullName evidence="3">DUF5602 domain-containing protein</fullName>
    </recommendedName>
</protein>
<organism evidence="1 2">
    <name type="scientific">Paenibacillus sedimenti</name>
    <dbReference type="NCBI Taxonomy" id="2770274"/>
    <lineage>
        <taxon>Bacteria</taxon>
        <taxon>Bacillati</taxon>
        <taxon>Bacillota</taxon>
        <taxon>Bacilli</taxon>
        <taxon>Bacillales</taxon>
        <taxon>Paenibacillaceae</taxon>
        <taxon>Paenibacillus</taxon>
    </lineage>
</organism>
<proteinExistence type="predicted"/>
<gene>
    <name evidence="1" type="ORF">ICC18_05290</name>
</gene>
<evidence type="ECO:0000313" key="2">
    <source>
        <dbReference type="Proteomes" id="UP000650466"/>
    </source>
</evidence>